<keyword evidence="2" id="KW-0813">Transport</keyword>
<dbReference type="GO" id="GO:0005886">
    <property type="term" value="C:plasma membrane"/>
    <property type="evidence" value="ECO:0007669"/>
    <property type="project" value="UniProtKB-SubCell"/>
</dbReference>
<feature type="transmembrane region" description="Helical" evidence="10">
    <location>
        <begin position="161"/>
        <end position="182"/>
    </location>
</feature>
<dbReference type="InterPro" id="IPR027417">
    <property type="entry name" value="P-loop_NTPase"/>
</dbReference>
<dbReference type="InterPro" id="IPR011527">
    <property type="entry name" value="ABC1_TM_dom"/>
</dbReference>
<feature type="transmembrane region" description="Helical" evidence="10">
    <location>
        <begin position="29"/>
        <end position="49"/>
    </location>
</feature>
<evidence type="ECO:0000259" key="11">
    <source>
        <dbReference type="PROSITE" id="PS50893"/>
    </source>
</evidence>
<keyword evidence="8 10" id="KW-1133">Transmembrane helix</keyword>
<keyword evidence="9 10" id="KW-0472">Membrane</keyword>
<dbReference type="AlphaFoldDB" id="A0A9D1DC35"/>
<evidence type="ECO:0000256" key="1">
    <source>
        <dbReference type="ARBA" id="ARBA00004651"/>
    </source>
</evidence>
<dbReference type="Pfam" id="PF00664">
    <property type="entry name" value="ABC_membrane"/>
    <property type="match status" value="1"/>
</dbReference>
<comment type="caution">
    <text evidence="13">The sequence shown here is derived from an EMBL/GenBank/DDBJ whole genome shotgun (WGS) entry which is preliminary data.</text>
</comment>
<dbReference type="FunFam" id="3.40.50.300:FF:000299">
    <property type="entry name" value="ABC transporter ATP-binding protein/permease"/>
    <property type="match status" value="1"/>
</dbReference>
<evidence type="ECO:0000256" key="2">
    <source>
        <dbReference type="ARBA" id="ARBA00022448"/>
    </source>
</evidence>
<dbReference type="Gene3D" id="1.20.1560.10">
    <property type="entry name" value="ABC transporter type 1, transmembrane domain"/>
    <property type="match status" value="1"/>
</dbReference>
<comment type="subcellular location">
    <subcellularLocation>
        <location evidence="1">Cell membrane</location>
        <topology evidence="1">Multi-pass membrane protein</topology>
    </subcellularLocation>
</comment>
<dbReference type="Proteomes" id="UP000886749">
    <property type="component" value="Unassembled WGS sequence"/>
</dbReference>
<keyword evidence="5" id="KW-0547">Nucleotide-binding</keyword>
<feature type="transmembrane region" description="Helical" evidence="10">
    <location>
        <begin position="137"/>
        <end position="155"/>
    </location>
</feature>
<evidence type="ECO:0000256" key="4">
    <source>
        <dbReference type="ARBA" id="ARBA00022692"/>
    </source>
</evidence>
<reference evidence="13" key="1">
    <citation type="submission" date="2020-10" db="EMBL/GenBank/DDBJ databases">
        <authorList>
            <person name="Gilroy R."/>
        </authorList>
    </citation>
    <scope>NUCLEOTIDE SEQUENCE</scope>
    <source>
        <strain evidence="13">CHK184-25365</strain>
    </source>
</reference>
<evidence type="ECO:0000313" key="14">
    <source>
        <dbReference type="Proteomes" id="UP000886749"/>
    </source>
</evidence>
<dbReference type="PANTHER" id="PTHR43394">
    <property type="entry name" value="ATP-DEPENDENT PERMEASE MDL1, MITOCHONDRIAL"/>
    <property type="match status" value="1"/>
</dbReference>
<dbReference type="GO" id="GO:0015421">
    <property type="term" value="F:ABC-type oligopeptide transporter activity"/>
    <property type="evidence" value="ECO:0007669"/>
    <property type="project" value="TreeGrafter"/>
</dbReference>
<dbReference type="SMART" id="SM00382">
    <property type="entry name" value="AAA"/>
    <property type="match status" value="1"/>
</dbReference>
<dbReference type="SUPFAM" id="SSF52540">
    <property type="entry name" value="P-loop containing nucleoside triphosphate hydrolases"/>
    <property type="match status" value="1"/>
</dbReference>
<gene>
    <name evidence="13" type="ORF">IAB36_01810</name>
</gene>
<evidence type="ECO:0000256" key="8">
    <source>
        <dbReference type="ARBA" id="ARBA00022989"/>
    </source>
</evidence>
<dbReference type="GO" id="GO:0008234">
    <property type="term" value="F:cysteine-type peptidase activity"/>
    <property type="evidence" value="ECO:0007669"/>
    <property type="project" value="UniProtKB-KW"/>
</dbReference>
<dbReference type="PROSITE" id="PS50893">
    <property type="entry name" value="ABC_TRANSPORTER_2"/>
    <property type="match status" value="1"/>
</dbReference>
<proteinExistence type="predicted"/>
<dbReference type="Gene3D" id="3.40.50.300">
    <property type="entry name" value="P-loop containing nucleotide triphosphate hydrolases"/>
    <property type="match status" value="1"/>
</dbReference>
<feature type="domain" description="ABC transmembrane type-1" evidence="12">
    <location>
        <begin position="94"/>
        <end position="308"/>
    </location>
</feature>
<keyword evidence="3" id="KW-1003">Cell membrane</keyword>
<dbReference type="InterPro" id="IPR039421">
    <property type="entry name" value="Type_1_exporter"/>
</dbReference>
<dbReference type="Pfam" id="PF00005">
    <property type="entry name" value="ABC_tran"/>
    <property type="match status" value="1"/>
</dbReference>
<dbReference type="GO" id="GO:0016887">
    <property type="term" value="F:ATP hydrolysis activity"/>
    <property type="evidence" value="ECO:0007669"/>
    <property type="project" value="InterPro"/>
</dbReference>
<evidence type="ECO:0000313" key="13">
    <source>
        <dbReference type="EMBL" id="HIR40546.1"/>
    </source>
</evidence>
<evidence type="ECO:0000256" key="10">
    <source>
        <dbReference type="SAM" id="Phobius"/>
    </source>
</evidence>
<evidence type="ECO:0000256" key="3">
    <source>
        <dbReference type="ARBA" id="ARBA00022475"/>
    </source>
</evidence>
<dbReference type="PANTHER" id="PTHR43394:SF1">
    <property type="entry name" value="ATP-BINDING CASSETTE SUB-FAMILY B MEMBER 10, MITOCHONDRIAL"/>
    <property type="match status" value="1"/>
</dbReference>
<feature type="domain" description="ABC transporter" evidence="11">
    <location>
        <begin position="339"/>
        <end position="573"/>
    </location>
</feature>
<dbReference type="SUPFAM" id="SSF90123">
    <property type="entry name" value="ABC transporter transmembrane region"/>
    <property type="match status" value="1"/>
</dbReference>
<keyword evidence="7 13" id="KW-0067">ATP-binding</keyword>
<accession>A0A9D1DC35</accession>
<dbReference type="InterPro" id="IPR036640">
    <property type="entry name" value="ABC1_TM_sf"/>
</dbReference>
<reference evidence="13" key="2">
    <citation type="journal article" date="2021" name="PeerJ">
        <title>Extensive microbial diversity within the chicken gut microbiome revealed by metagenomics and culture.</title>
        <authorList>
            <person name="Gilroy R."/>
            <person name="Ravi A."/>
            <person name="Getino M."/>
            <person name="Pursley I."/>
            <person name="Horton D.L."/>
            <person name="Alikhan N.F."/>
            <person name="Baker D."/>
            <person name="Gharbi K."/>
            <person name="Hall N."/>
            <person name="Watson M."/>
            <person name="Adriaenssens E.M."/>
            <person name="Foster-Nyarko E."/>
            <person name="Jarju S."/>
            <person name="Secka A."/>
            <person name="Antonio M."/>
            <person name="Oren A."/>
            <person name="Chaudhuri R.R."/>
            <person name="La Ragione R."/>
            <person name="Hildebrand F."/>
            <person name="Pallen M.J."/>
        </authorList>
    </citation>
    <scope>NUCLEOTIDE SEQUENCE</scope>
    <source>
        <strain evidence="13">CHK184-25365</strain>
    </source>
</reference>
<dbReference type="EMBL" id="DVGY01000045">
    <property type="protein sequence ID" value="HIR40546.1"/>
    <property type="molecule type" value="Genomic_DNA"/>
</dbReference>
<keyword evidence="6" id="KW-0645">Protease</keyword>
<sequence length="583" mass="64861">MKAKQKKEKEKVANWKEFWKLLKSVRMPWIWILVAFLCNMAYSEVNLFLPTTTAGLLSGNLDPQVLIDAIWFYVAYTIVLCADTALRCPAQHFAARNARRTLWKRMLNIRMDYYFENNPSNLMSTVTNDASEAMKQLVQYIVGIIPAIYYVVRALSTVSSYNILLMLALLLLLPVKVAYMIFIGRCRFRTQNGLYQRIGGLTAYLAERVRNLSLIKTYTSEDQELKNGEEVTRELFQANMRVTKLECGISALSTLIGLLQTMIVMVFGVLLLNQGMITMQEWVAFFMYSATISTNFDTLISYWTDLKTIQGTLARAAHLNVAPVEEEGESKALPQGKDIVFDHVSFSYGDKKALDDVSFTIPAGSATAIVGLCGSGKTTSISLIERFYEPDSGQVRIGGVPVSDVMPKELRKRFGYAQQGADIFSGTVREALTYGIHRTVSDQEILDAAKQSGFYDTLQAWEDGLDTVVAANGSSLSGGQRQRLVLTREFLRNGEILLLDEPTSALDAVAAKSVQDTIYRLFEGKTKVIVTHDLSMMEQADQIVVLSGGAVAGCGTYEELNQTCPLFQELVATQKQGEEAAVC</sequence>
<evidence type="ECO:0000256" key="6">
    <source>
        <dbReference type="ARBA" id="ARBA00022807"/>
    </source>
</evidence>
<keyword evidence="6" id="KW-0378">Hydrolase</keyword>
<organism evidence="13 14">
    <name type="scientific">Candidatus Egerieicola pullicola</name>
    <dbReference type="NCBI Taxonomy" id="2840775"/>
    <lineage>
        <taxon>Bacteria</taxon>
        <taxon>Bacillati</taxon>
        <taxon>Bacillota</taxon>
        <taxon>Clostridia</taxon>
        <taxon>Eubacteriales</taxon>
        <taxon>Oscillospiraceae</taxon>
        <taxon>Oscillospiraceae incertae sedis</taxon>
        <taxon>Candidatus Egerieicola</taxon>
    </lineage>
</organism>
<evidence type="ECO:0000256" key="7">
    <source>
        <dbReference type="ARBA" id="ARBA00022840"/>
    </source>
</evidence>
<dbReference type="InterPro" id="IPR003593">
    <property type="entry name" value="AAA+_ATPase"/>
</dbReference>
<evidence type="ECO:0000256" key="9">
    <source>
        <dbReference type="ARBA" id="ARBA00023136"/>
    </source>
</evidence>
<evidence type="ECO:0000259" key="12">
    <source>
        <dbReference type="PROSITE" id="PS50929"/>
    </source>
</evidence>
<protein>
    <submittedName>
        <fullName evidence="13">ABC transporter ATP-binding protein</fullName>
    </submittedName>
</protein>
<keyword evidence="6" id="KW-0788">Thiol protease</keyword>
<feature type="transmembrane region" description="Helical" evidence="10">
    <location>
        <begin position="69"/>
        <end position="90"/>
    </location>
</feature>
<dbReference type="PROSITE" id="PS50929">
    <property type="entry name" value="ABC_TM1F"/>
    <property type="match status" value="1"/>
</dbReference>
<keyword evidence="4 10" id="KW-0812">Transmembrane</keyword>
<dbReference type="InterPro" id="IPR003439">
    <property type="entry name" value="ABC_transporter-like_ATP-bd"/>
</dbReference>
<evidence type="ECO:0000256" key="5">
    <source>
        <dbReference type="ARBA" id="ARBA00022741"/>
    </source>
</evidence>
<dbReference type="GO" id="GO:0005524">
    <property type="term" value="F:ATP binding"/>
    <property type="evidence" value="ECO:0007669"/>
    <property type="project" value="UniProtKB-KW"/>
</dbReference>
<name>A0A9D1DC35_9FIRM</name>
<feature type="transmembrane region" description="Helical" evidence="10">
    <location>
        <begin position="249"/>
        <end position="272"/>
    </location>
</feature>